<accession>A0A0B7BAY4</accession>
<gene>
    <name evidence="1" type="primary">ORF175476</name>
</gene>
<dbReference type="EMBL" id="HACG01043343">
    <property type="protein sequence ID" value="CEK90208.1"/>
    <property type="molecule type" value="Transcribed_RNA"/>
</dbReference>
<evidence type="ECO:0000313" key="1">
    <source>
        <dbReference type="EMBL" id="CEK90208.1"/>
    </source>
</evidence>
<dbReference type="AlphaFoldDB" id="A0A0B7BAY4"/>
<sequence length="54" mass="6113">MSLCPRYTCTYLCMNICNQDSLSTLCNNNNNDDVIDDVVDDGDYFLIVISAVRE</sequence>
<reference evidence="1" key="1">
    <citation type="submission" date="2014-12" db="EMBL/GenBank/DDBJ databases">
        <title>Insight into the proteome of Arion vulgaris.</title>
        <authorList>
            <person name="Aradska J."/>
            <person name="Bulat T."/>
            <person name="Smidak R."/>
            <person name="Sarate P."/>
            <person name="Gangsoo J."/>
            <person name="Sialana F."/>
            <person name="Bilban M."/>
            <person name="Lubec G."/>
        </authorList>
    </citation>
    <scope>NUCLEOTIDE SEQUENCE</scope>
    <source>
        <tissue evidence="1">Skin</tissue>
    </source>
</reference>
<protein>
    <submittedName>
        <fullName evidence="1">Uncharacterized protein</fullName>
    </submittedName>
</protein>
<organism evidence="1">
    <name type="scientific">Arion vulgaris</name>
    <dbReference type="NCBI Taxonomy" id="1028688"/>
    <lineage>
        <taxon>Eukaryota</taxon>
        <taxon>Metazoa</taxon>
        <taxon>Spiralia</taxon>
        <taxon>Lophotrochozoa</taxon>
        <taxon>Mollusca</taxon>
        <taxon>Gastropoda</taxon>
        <taxon>Heterobranchia</taxon>
        <taxon>Euthyneura</taxon>
        <taxon>Panpulmonata</taxon>
        <taxon>Eupulmonata</taxon>
        <taxon>Stylommatophora</taxon>
        <taxon>Helicina</taxon>
        <taxon>Arionoidea</taxon>
        <taxon>Arionidae</taxon>
        <taxon>Arion</taxon>
    </lineage>
</organism>
<proteinExistence type="predicted"/>
<name>A0A0B7BAY4_9EUPU</name>